<dbReference type="AlphaFoldDB" id="A0AAN9AF98"/>
<reference evidence="1 2" key="1">
    <citation type="submission" date="2023-11" db="EMBL/GenBank/DDBJ databases">
        <title>Halocaridina rubra genome assembly.</title>
        <authorList>
            <person name="Smith C."/>
        </authorList>
    </citation>
    <scope>NUCLEOTIDE SEQUENCE [LARGE SCALE GENOMIC DNA]</scope>
    <source>
        <strain evidence="1">EP-1</strain>
        <tissue evidence="1">Whole</tissue>
    </source>
</reference>
<evidence type="ECO:0000313" key="1">
    <source>
        <dbReference type="EMBL" id="KAK7083077.1"/>
    </source>
</evidence>
<protein>
    <submittedName>
        <fullName evidence="1">Uncharacterized protein</fullName>
    </submittedName>
</protein>
<keyword evidence="2" id="KW-1185">Reference proteome</keyword>
<name>A0AAN9AF98_HALRR</name>
<accession>A0AAN9AF98</accession>
<gene>
    <name evidence="1" type="ORF">SK128_012596</name>
</gene>
<sequence>MTAVAEWSSHSIPEMIDHTGCCEGHPGSLQFCGPCRSTTSPLRPTLPLKIKEDFRFIDETIEVLHRLVF</sequence>
<comment type="caution">
    <text evidence="1">The sequence shown here is derived from an EMBL/GenBank/DDBJ whole genome shotgun (WGS) entry which is preliminary data.</text>
</comment>
<dbReference type="EMBL" id="JAXCGZ010003815">
    <property type="protein sequence ID" value="KAK7083077.1"/>
    <property type="molecule type" value="Genomic_DNA"/>
</dbReference>
<evidence type="ECO:0000313" key="2">
    <source>
        <dbReference type="Proteomes" id="UP001381693"/>
    </source>
</evidence>
<proteinExistence type="predicted"/>
<dbReference type="Proteomes" id="UP001381693">
    <property type="component" value="Unassembled WGS sequence"/>
</dbReference>
<organism evidence="1 2">
    <name type="scientific">Halocaridina rubra</name>
    <name type="common">Hawaiian red shrimp</name>
    <dbReference type="NCBI Taxonomy" id="373956"/>
    <lineage>
        <taxon>Eukaryota</taxon>
        <taxon>Metazoa</taxon>
        <taxon>Ecdysozoa</taxon>
        <taxon>Arthropoda</taxon>
        <taxon>Crustacea</taxon>
        <taxon>Multicrustacea</taxon>
        <taxon>Malacostraca</taxon>
        <taxon>Eumalacostraca</taxon>
        <taxon>Eucarida</taxon>
        <taxon>Decapoda</taxon>
        <taxon>Pleocyemata</taxon>
        <taxon>Caridea</taxon>
        <taxon>Atyoidea</taxon>
        <taxon>Atyidae</taxon>
        <taxon>Halocaridina</taxon>
    </lineage>
</organism>